<gene>
    <name evidence="1" type="ORF">JTE90_025545</name>
</gene>
<protein>
    <submittedName>
        <fullName evidence="1">Uncharacterized protein</fullName>
    </submittedName>
</protein>
<comment type="caution">
    <text evidence="1">The sequence shown here is derived from an EMBL/GenBank/DDBJ whole genome shotgun (WGS) entry which is preliminary data.</text>
</comment>
<accession>A0AAV6TX88</accession>
<dbReference type="EMBL" id="JAFNEN010000918">
    <property type="protein sequence ID" value="KAG8176087.1"/>
    <property type="molecule type" value="Genomic_DNA"/>
</dbReference>
<organism evidence="1 2">
    <name type="scientific">Oedothorax gibbosus</name>
    <dbReference type="NCBI Taxonomy" id="931172"/>
    <lineage>
        <taxon>Eukaryota</taxon>
        <taxon>Metazoa</taxon>
        <taxon>Ecdysozoa</taxon>
        <taxon>Arthropoda</taxon>
        <taxon>Chelicerata</taxon>
        <taxon>Arachnida</taxon>
        <taxon>Araneae</taxon>
        <taxon>Araneomorphae</taxon>
        <taxon>Entelegynae</taxon>
        <taxon>Araneoidea</taxon>
        <taxon>Linyphiidae</taxon>
        <taxon>Erigoninae</taxon>
        <taxon>Oedothorax</taxon>
    </lineage>
</organism>
<evidence type="ECO:0000313" key="1">
    <source>
        <dbReference type="EMBL" id="KAG8176087.1"/>
    </source>
</evidence>
<reference evidence="1 2" key="1">
    <citation type="journal article" date="2022" name="Nat. Ecol. Evol.">
        <title>A masculinizing supergene underlies an exaggerated male reproductive morph in a spider.</title>
        <authorList>
            <person name="Hendrickx F."/>
            <person name="De Corte Z."/>
            <person name="Sonet G."/>
            <person name="Van Belleghem S.M."/>
            <person name="Kostlbacher S."/>
            <person name="Vangestel C."/>
        </authorList>
    </citation>
    <scope>NUCLEOTIDE SEQUENCE [LARGE SCALE GENOMIC DNA]</scope>
    <source>
        <strain evidence="1">W744_W776</strain>
    </source>
</reference>
<evidence type="ECO:0000313" key="2">
    <source>
        <dbReference type="Proteomes" id="UP000827092"/>
    </source>
</evidence>
<dbReference type="AlphaFoldDB" id="A0AAV6TX88"/>
<dbReference type="Proteomes" id="UP000827092">
    <property type="component" value="Unassembled WGS sequence"/>
</dbReference>
<keyword evidence="2" id="KW-1185">Reference proteome</keyword>
<name>A0AAV6TX88_9ARAC</name>
<sequence length="122" mass="14087">MDKKQKKLSSFNRAINLDNMRNYPDTRFLSASVPPSIRNSMELMPQESISNSIQNIYPEINVNPNFPGPTAPLHEYRGYNEAVQSVFVSQLVAVVLNVVKREIIIKINNLNRKKKKLNYRCH</sequence>
<proteinExistence type="predicted"/>